<reference evidence="1 2" key="1">
    <citation type="submission" date="2020-03" db="EMBL/GenBank/DDBJ databases">
        <title>Whole genome shotgun sequence of Phytohabitans suffuscus NBRC 105367.</title>
        <authorList>
            <person name="Komaki H."/>
            <person name="Tamura T."/>
        </authorList>
    </citation>
    <scope>NUCLEOTIDE SEQUENCE [LARGE SCALE GENOMIC DNA]</scope>
    <source>
        <strain evidence="1 2">NBRC 105367</strain>
    </source>
</reference>
<dbReference type="AlphaFoldDB" id="A0A6F8YPG7"/>
<accession>A0A6F8YPG7</accession>
<organism evidence="1 2">
    <name type="scientific">Phytohabitans suffuscus</name>
    <dbReference type="NCBI Taxonomy" id="624315"/>
    <lineage>
        <taxon>Bacteria</taxon>
        <taxon>Bacillati</taxon>
        <taxon>Actinomycetota</taxon>
        <taxon>Actinomycetes</taxon>
        <taxon>Micromonosporales</taxon>
        <taxon>Micromonosporaceae</taxon>
    </lineage>
</organism>
<sequence length="170" mass="18059">MLAAYGTDRLDRRWQADVDLRNEYIGGECGDALCVGTLSDDGLRLIELDSGRTRWSAPGWGYSYPAGSYLLANGPGGSTTPRVVLLDPADGHLVADLGEWNASLPGPDGRMLGIRESSTRALVGRIDPVAADVEVLGSLTDVFQCHASPLAVTCRKAGGAIGIWYPESRL</sequence>
<dbReference type="EMBL" id="AP022871">
    <property type="protein sequence ID" value="BCB87873.1"/>
    <property type="molecule type" value="Genomic_DNA"/>
</dbReference>
<evidence type="ECO:0000313" key="2">
    <source>
        <dbReference type="Proteomes" id="UP000503011"/>
    </source>
</evidence>
<proteinExistence type="predicted"/>
<evidence type="ECO:0000313" key="1">
    <source>
        <dbReference type="EMBL" id="BCB87873.1"/>
    </source>
</evidence>
<protein>
    <submittedName>
        <fullName evidence="1">Uncharacterized protein</fullName>
    </submittedName>
</protein>
<dbReference type="RefSeq" id="WP_173159248.1">
    <property type="nucleotide sequence ID" value="NZ_AP022871.1"/>
</dbReference>
<name>A0A6F8YPG7_9ACTN</name>
<keyword evidence="2" id="KW-1185">Reference proteome</keyword>
<dbReference type="KEGG" id="psuu:Psuf_051860"/>
<dbReference type="Proteomes" id="UP000503011">
    <property type="component" value="Chromosome"/>
</dbReference>
<reference evidence="1 2" key="2">
    <citation type="submission" date="2020-03" db="EMBL/GenBank/DDBJ databases">
        <authorList>
            <person name="Ichikawa N."/>
            <person name="Kimura A."/>
            <person name="Kitahashi Y."/>
            <person name="Uohara A."/>
        </authorList>
    </citation>
    <scope>NUCLEOTIDE SEQUENCE [LARGE SCALE GENOMIC DNA]</scope>
    <source>
        <strain evidence="1 2">NBRC 105367</strain>
    </source>
</reference>
<gene>
    <name evidence="1" type="ORF">Psuf_051860</name>
</gene>